<proteinExistence type="predicted"/>
<feature type="region of interest" description="Disordered" evidence="1">
    <location>
        <begin position="725"/>
        <end position="752"/>
    </location>
</feature>
<feature type="region of interest" description="Disordered" evidence="1">
    <location>
        <begin position="469"/>
        <end position="503"/>
    </location>
</feature>
<feature type="compositionally biased region" description="Polar residues" evidence="1">
    <location>
        <begin position="850"/>
        <end position="859"/>
    </location>
</feature>
<evidence type="ECO:0000256" key="1">
    <source>
        <dbReference type="SAM" id="MobiDB-lite"/>
    </source>
</evidence>
<feature type="compositionally biased region" description="Polar residues" evidence="1">
    <location>
        <begin position="222"/>
        <end position="257"/>
    </location>
</feature>
<sequence length="1020" mass="112105">MSYFLPPTVNNSPSSRPAVLSSSQRARRKTEKPSGKRHTSSWGDWVKHVLPSRRPERGGTLRDQGFWAQEESRHPTQLRPRRYVTDSRQSCLSETVGSDHIVRWNTAREISQTHPERPSDRPEIASAKMDDLGALGDIGRKWSWVPLDDSLQQPDHGQDMHHLVGRKDNHAAGDTTSDSVASSTVGRRLSKTRRLIEAKKEARRQRQNLKESGDYLGVQGANPETGQLDTITPTESDRSSTSQETLQKLNILRSTLRSSRHSYKTPGAQGEKAAKQDAPEGRKYKPRNLEGNTQKIKDAGKAVRWRRHTKQWSSAQEPDLSPIVQSRVSSIASPGKSRLDVRAADISPDVASADPWLGHIDTNHGADYKNTRLIDLASPARRTPLEAKERLVLAIDDTLAGNSSSGGTVVRTPHGQSLADLTPSAFELFANGISFNDSDCFEDKEPKAAPCLPAGIPCGCPEATAADEAALSSSRRPPQLQVGTPGKTTRRFESKPVAPTKQSFLDRRVPPQTDVSDLLLRDQGLGETTAIMPVSQESLLLVPKRSLTLLRKKLNLGSLSPRTSSKLISLEPSEQQQDPDVTAWAAATRPSLQKLIHHSFGTFRLKMMEKKSRPLSSEDGMPIPAPNPTSNLEHGQKLGGTKCVEVRKTAGVAGEGSHQTNARAMAVLPEAQPLTGRKGKNKQNTVRLLETQSSGSHDTDWCTAAMKKIADKSREVMDEFASTHTTTTTGCDHQTFSPAPEEGPLPEHRPTSRRQLSRLIYNLPPLSPTGHELRNIVQSPSQNTSQSSTVMGQREAVGTTSIKRSTSTKRRKDIVAAQLSAQPGREAQQIKAQCSISPKSTCIPQDGRSSEGSADTALTPTKEGREPSSRSGPQTSRDLTPRGAEDVARKQLMRAPRSRERTEHTGWMEGMSMPGAYPTHLDAEDDIDDPFESTTTSERATGPAAREGEGDRWASTKPTLRTAYHHLKALLALYWKIVWPVFQYRSEFWERNERREATTMDALALVLAMPTAVMGSVLLV</sequence>
<feature type="compositionally biased region" description="Basic and acidic residues" evidence="1">
    <location>
        <begin position="879"/>
        <end position="889"/>
    </location>
</feature>
<evidence type="ECO:0000313" key="3">
    <source>
        <dbReference type="Proteomes" id="UP000245956"/>
    </source>
</evidence>
<feature type="compositionally biased region" description="Low complexity" evidence="1">
    <location>
        <begin position="172"/>
        <end position="186"/>
    </location>
</feature>
<accession>A0A2U3E7P0</accession>
<evidence type="ECO:0000313" key="2">
    <source>
        <dbReference type="EMBL" id="PWI70497.1"/>
    </source>
</evidence>
<feature type="compositionally biased region" description="Basic and acidic residues" evidence="1">
    <location>
        <begin position="272"/>
        <end position="283"/>
    </location>
</feature>
<dbReference type="AlphaFoldDB" id="A0A2U3E7P0"/>
<feature type="compositionally biased region" description="Polar residues" evidence="1">
    <location>
        <begin position="830"/>
        <end position="843"/>
    </location>
</feature>
<feature type="region of interest" description="Disordered" evidence="1">
    <location>
        <begin position="925"/>
        <end position="953"/>
    </location>
</feature>
<protein>
    <submittedName>
        <fullName evidence="2">Uncharacterized protein</fullName>
    </submittedName>
</protein>
<gene>
    <name evidence="2" type="ORF">PCL_12896</name>
</gene>
<feature type="region of interest" description="Disordered" evidence="1">
    <location>
        <begin position="1"/>
        <end position="82"/>
    </location>
</feature>
<feature type="region of interest" description="Disordered" evidence="1">
    <location>
        <begin position="779"/>
        <end position="912"/>
    </location>
</feature>
<feature type="region of interest" description="Disordered" evidence="1">
    <location>
        <begin position="168"/>
        <end position="292"/>
    </location>
</feature>
<organism evidence="2 3">
    <name type="scientific">Purpureocillium lilacinum</name>
    <name type="common">Paecilomyces lilacinus</name>
    <dbReference type="NCBI Taxonomy" id="33203"/>
    <lineage>
        <taxon>Eukaryota</taxon>
        <taxon>Fungi</taxon>
        <taxon>Dikarya</taxon>
        <taxon>Ascomycota</taxon>
        <taxon>Pezizomycotina</taxon>
        <taxon>Sordariomycetes</taxon>
        <taxon>Hypocreomycetidae</taxon>
        <taxon>Hypocreales</taxon>
        <taxon>Ophiocordycipitaceae</taxon>
        <taxon>Purpureocillium</taxon>
    </lineage>
</organism>
<name>A0A2U3E7P0_PURLI</name>
<feature type="compositionally biased region" description="Basic and acidic residues" evidence="1">
    <location>
        <begin position="897"/>
        <end position="906"/>
    </location>
</feature>
<reference evidence="2 3" key="1">
    <citation type="journal article" date="2016" name="Front. Microbiol.">
        <title>Genome and transcriptome sequences reveal the specific parasitism of the nematophagous Purpureocillium lilacinum 36-1.</title>
        <authorList>
            <person name="Xie J."/>
            <person name="Li S."/>
            <person name="Mo C."/>
            <person name="Xiao X."/>
            <person name="Peng D."/>
            <person name="Wang G."/>
            <person name="Xiao Y."/>
        </authorList>
    </citation>
    <scope>NUCLEOTIDE SEQUENCE [LARGE SCALE GENOMIC DNA]</scope>
    <source>
        <strain evidence="2 3">36-1</strain>
    </source>
</reference>
<dbReference type="EMBL" id="LCWV01000009">
    <property type="protein sequence ID" value="PWI70497.1"/>
    <property type="molecule type" value="Genomic_DNA"/>
</dbReference>
<feature type="compositionally biased region" description="Low complexity" evidence="1">
    <location>
        <begin position="12"/>
        <end position="23"/>
    </location>
</feature>
<feature type="compositionally biased region" description="Polar residues" evidence="1">
    <location>
        <begin position="869"/>
        <end position="878"/>
    </location>
</feature>
<feature type="compositionally biased region" description="Basic residues" evidence="1">
    <location>
        <begin position="25"/>
        <end position="39"/>
    </location>
</feature>
<feature type="compositionally biased region" description="Low complexity" evidence="1">
    <location>
        <begin position="779"/>
        <end position="789"/>
    </location>
</feature>
<comment type="caution">
    <text evidence="2">The sequence shown here is derived from an EMBL/GenBank/DDBJ whole genome shotgun (WGS) entry which is preliminary data.</text>
</comment>
<dbReference type="Proteomes" id="UP000245956">
    <property type="component" value="Unassembled WGS sequence"/>
</dbReference>